<accession>A0AC58UMV8</accession>
<evidence type="ECO:0000313" key="2">
    <source>
        <dbReference type="RefSeq" id="XP_075110833.1"/>
    </source>
</evidence>
<reference evidence="1" key="1">
    <citation type="journal article" date="2014" name="Nat. Commun.">
        <title>The tobacco genome sequence and its comparison with those of tomato and potato.</title>
        <authorList>
            <person name="Sierro N."/>
            <person name="Battey J.N."/>
            <person name="Ouadi S."/>
            <person name="Bakaher N."/>
            <person name="Bovet L."/>
            <person name="Willig A."/>
            <person name="Goepfert S."/>
            <person name="Peitsch M.C."/>
            <person name="Ivanov N.V."/>
        </authorList>
    </citation>
    <scope>NUCLEOTIDE SEQUENCE [LARGE SCALE GENOMIC DNA]</scope>
</reference>
<evidence type="ECO:0000313" key="1">
    <source>
        <dbReference type="Proteomes" id="UP000790787"/>
    </source>
</evidence>
<dbReference type="Proteomes" id="UP000790787">
    <property type="component" value="Chromosome 6"/>
</dbReference>
<organism evidence="1 2">
    <name type="scientific">Nicotiana tabacum</name>
    <name type="common">Common tobacco</name>
    <dbReference type="NCBI Taxonomy" id="4097"/>
    <lineage>
        <taxon>Eukaryota</taxon>
        <taxon>Viridiplantae</taxon>
        <taxon>Streptophyta</taxon>
        <taxon>Embryophyta</taxon>
        <taxon>Tracheophyta</taxon>
        <taxon>Spermatophyta</taxon>
        <taxon>Magnoliopsida</taxon>
        <taxon>eudicotyledons</taxon>
        <taxon>Gunneridae</taxon>
        <taxon>Pentapetalae</taxon>
        <taxon>asterids</taxon>
        <taxon>lamiids</taxon>
        <taxon>Solanales</taxon>
        <taxon>Solanaceae</taxon>
        <taxon>Nicotianoideae</taxon>
        <taxon>Nicotianeae</taxon>
        <taxon>Nicotiana</taxon>
    </lineage>
</organism>
<keyword evidence="1" id="KW-1185">Reference proteome</keyword>
<reference evidence="2" key="2">
    <citation type="submission" date="2025-08" db="UniProtKB">
        <authorList>
            <consortium name="RefSeq"/>
        </authorList>
    </citation>
    <scope>IDENTIFICATION</scope>
    <source>
        <tissue evidence="2">Leaf</tissue>
    </source>
</reference>
<name>A0AC58UMV8_TOBAC</name>
<proteinExistence type="predicted"/>
<sequence>MNTSKSQTTKGESTSKSAKPVYVPPGSLVRGRGQSFSVLGSVRVNAEQRGLIGKSKTFSVLASDQNKITHNDSFAPLCFEPILEGDAPLPHHEEVMQGTQREPCESEKAKKVRGTNRCKNAAGLKVGEKLSVAFLSLHH</sequence>
<protein>
    <submittedName>
        <fullName evidence="2">Uncharacterized protein LOC107813501</fullName>
    </submittedName>
</protein>
<gene>
    <name evidence="2" type="primary">LOC107813501</name>
</gene>
<dbReference type="RefSeq" id="XP_075110833.1">
    <property type="nucleotide sequence ID" value="XM_075254732.1"/>
</dbReference>